<sequence>MDLRAELQVTQPPRAVGAADRALDRGERLRLTAHRVEHLREPRGRLVRPRHLRLALLQHRDRLVAAREREVRHGPP</sequence>
<reference evidence="1 2" key="1">
    <citation type="submission" date="2014-02" db="EMBL/GenBank/DDBJ databases">
        <title>The small core and large imbalanced accessory genome model reveals a collaborative survival strategy of Sorangium cellulosum strains in nature.</title>
        <authorList>
            <person name="Han K."/>
            <person name="Peng R."/>
            <person name="Blom J."/>
            <person name="Li Y.-Z."/>
        </authorList>
    </citation>
    <scope>NUCLEOTIDE SEQUENCE [LARGE SCALE GENOMIC DNA]</scope>
    <source>
        <strain evidence="1 2">So0149</strain>
    </source>
</reference>
<evidence type="ECO:0000313" key="2">
    <source>
        <dbReference type="Proteomes" id="UP000075515"/>
    </source>
</evidence>
<gene>
    <name evidence="1" type="ORF">BE18_19915</name>
</gene>
<dbReference type="EMBL" id="JEMC01001866">
    <property type="protein sequence ID" value="KYF92992.1"/>
    <property type="molecule type" value="Genomic_DNA"/>
</dbReference>
<name>A0A150SKM2_SORCE</name>
<dbReference type="Proteomes" id="UP000075515">
    <property type="component" value="Unassembled WGS sequence"/>
</dbReference>
<protein>
    <submittedName>
        <fullName evidence="1">Uncharacterized protein</fullName>
    </submittedName>
</protein>
<accession>A0A150SKM2</accession>
<feature type="non-terminal residue" evidence="1">
    <location>
        <position position="76"/>
    </location>
</feature>
<evidence type="ECO:0000313" key="1">
    <source>
        <dbReference type="EMBL" id="KYF92992.1"/>
    </source>
</evidence>
<comment type="caution">
    <text evidence="1">The sequence shown here is derived from an EMBL/GenBank/DDBJ whole genome shotgun (WGS) entry which is preliminary data.</text>
</comment>
<organism evidence="1 2">
    <name type="scientific">Sorangium cellulosum</name>
    <name type="common">Polyangium cellulosum</name>
    <dbReference type="NCBI Taxonomy" id="56"/>
    <lineage>
        <taxon>Bacteria</taxon>
        <taxon>Pseudomonadati</taxon>
        <taxon>Myxococcota</taxon>
        <taxon>Polyangia</taxon>
        <taxon>Polyangiales</taxon>
        <taxon>Polyangiaceae</taxon>
        <taxon>Sorangium</taxon>
    </lineage>
</organism>
<dbReference type="AlphaFoldDB" id="A0A150SKM2"/>
<proteinExistence type="predicted"/>